<keyword evidence="2" id="KW-1133">Transmembrane helix</keyword>
<keyword evidence="2" id="KW-0472">Membrane</keyword>
<feature type="region of interest" description="Disordered" evidence="1">
    <location>
        <begin position="311"/>
        <end position="395"/>
    </location>
</feature>
<evidence type="ECO:0000313" key="5">
    <source>
        <dbReference type="Proteomes" id="UP001163846"/>
    </source>
</evidence>
<protein>
    <recommendedName>
        <fullName evidence="3">DUF6534 domain-containing protein</fullName>
    </recommendedName>
</protein>
<dbReference type="Pfam" id="PF20152">
    <property type="entry name" value="DUF6534"/>
    <property type="match status" value="1"/>
</dbReference>
<dbReference type="PANTHER" id="PTHR40465">
    <property type="entry name" value="CHROMOSOME 1, WHOLE GENOME SHOTGUN SEQUENCE"/>
    <property type="match status" value="1"/>
</dbReference>
<dbReference type="AlphaFoldDB" id="A0AA38UGJ4"/>
<name>A0AA38UGJ4_9AGAR</name>
<accession>A0AA38UGJ4</accession>
<feature type="transmembrane region" description="Helical" evidence="2">
    <location>
        <begin position="96"/>
        <end position="116"/>
    </location>
</feature>
<dbReference type="Proteomes" id="UP001163846">
    <property type="component" value="Unassembled WGS sequence"/>
</dbReference>
<feature type="transmembrane region" description="Helical" evidence="2">
    <location>
        <begin position="167"/>
        <end position="188"/>
    </location>
</feature>
<feature type="transmembrane region" description="Helical" evidence="2">
    <location>
        <begin position="20"/>
        <end position="43"/>
    </location>
</feature>
<reference evidence="4" key="1">
    <citation type="submission" date="2022-08" db="EMBL/GenBank/DDBJ databases">
        <authorList>
            <consortium name="DOE Joint Genome Institute"/>
            <person name="Min B."/>
            <person name="Riley R."/>
            <person name="Sierra-Patev S."/>
            <person name="Naranjo-Ortiz M."/>
            <person name="Looney B."/>
            <person name="Konkel Z."/>
            <person name="Slot J.C."/>
            <person name="Sakamoto Y."/>
            <person name="Steenwyk J.L."/>
            <person name="Rokas A."/>
            <person name="Carro J."/>
            <person name="Camarero S."/>
            <person name="Ferreira P."/>
            <person name="Molpeceres G."/>
            <person name="Ruiz-Duenas F.J."/>
            <person name="Serrano A."/>
            <person name="Henrissat B."/>
            <person name="Drula E."/>
            <person name="Hughes K.W."/>
            <person name="Mata J.L."/>
            <person name="Ishikawa N.K."/>
            <person name="Vargas-Isla R."/>
            <person name="Ushijima S."/>
            <person name="Smith C.A."/>
            <person name="Ahrendt S."/>
            <person name="Andreopoulos W."/>
            <person name="He G."/>
            <person name="Labutti K."/>
            <person name="Lipzen A."/>
            <person name="Ng V."/>
            <person name="Sandor L."/>
            <person name="Barry K."/>
            <person name="Martinez A.T."/>
            <person name="Xiao Y."/>
            <person name="Gibbons J.G."/>
            <person name="Terashima K."/>
            <person name="Hibbett D.S."/>
            <person name="Grigoriev I.V."/>
        </authorList>
    </citation>
    <scope>NUCLEOTIDE SEQUENCE</scope>
    <source>
        <strain evidence="4">TFB9207</strain>
    </source>
</reference>
<sequence>MPPAPAAPPHIPTVVEVYTPFVIGAFLNIFLYGIAVSQMYTYYRTSKRDDFWLKLLVFYLFVFDTFNSICDIGLVFESLLLKFGDPGIVATSPWTLRLDGISTTLVSTPVQVYMAWRIRKITKMNIPAAIICVFALASLIGSIWLTIAVSNTPQFAKFNSFRAAPSLWLISSAIADIMIAVCLVYGLSKNRSGRKDGRKTLGFFRRWSPTREQPGPAVGFAVNDWHIDRIIRTTVATGTLTAVTALADVILFLSKPDTTIFFAWDLMLCKMYTTTLLLSLNARPSSRHAERDQEYEPNALGFSSVTSSQLSFNQNTSRSSRYVPKPSGEDLDEQYELSSRTLSPLRREQNRYSLRNSPAGPSKTEFNVLVSQSTVNDSSGEAIYPPPKTYSSSAV</sequence>
<evidence type="ECO:0000256" key="2">
    <source>
        <dbReference type="SAM" id="Phobius"/>
    </source>
</evidence>
<keyword evidence="5" id="KW-1185">Reference proteome</keyword>
<evidence type="ECO:0000256" key="1">
    <source>
        <dbReference type="SAM" id="MobiDB-lite"/>
    </source>
</evidence>
<organism evidence="4 5">
    <name type="scientific">Lentinula raphanica</name>
    <dbReference type="NCBI Taxonomy" id="153919"/>
    <lineage>
        <taxon>Eukaryota</taxon>
        <taxon>Fungi</taxon>
        <taxon>Dikarya</taxon>
        <taxon>Basidiomycota</taxon>
        <taxon>Agaricomycotina</taxon>
        <taxon>Agaricomycetes</taxon>
        <taxon>Agaricomycetidae</taxon>
        <taxon>Agaricales</taxon>
        <taxon>Marasmiineae</taxon>
        <taxon>Omphalotaceae</taxon>
        <taxon>Lentinula</taxon>
    </lineage>
</organism>
<feature type="compositionally biased region" description="Polar residues" evidence="1">
    <location>
        <begin position="311"/>
        <end position="320"/>
    </location>
</feature>
<proteinExistence type="predicted"/>
<feature type="transmembrane region" description="Helical" evidence="2">
    <location>
        <begin position="235"/>
        <end position="254"/>
    </location>
</feature>
<feature type="transmembrane region" description="Helical" evidence="2">
    <location>
        <begin position="128"/>
        <end position="147"/>
    </location>
</feature>
<dbReference type="EMBL" id="MU806250">
    <property type="protein sequence ID" value="KAJ3837377.1"/>
    <property type="molecule type" value="Genomic_DNA"/>
</dbReference>
<evidence type="ECO:0000259" key="3">
    <source>
        <dbReference type="Pfam" id="PF20152"/>
    </source>
</evidence>
<feature type="transmembrane region" description="Helical" evidence="2">
    <location>
        <begin position="55"/>
        <end position="76"/>
    </location>
</feature>
<keyword evidence="2" id="KW-0812">Transmembrane</keyword>
<feature type="compositionally biased region" description="Polar residues" evidence="1">
    <location>
        <begin position="369"/>
        <end position="379"/>
    </location>
</feature>
<comment type="caution">
    <text evidence="4">The sequence shown here is derived from an EMBL/GenBank/DDBJ whole genome shotgun (WGS) entry which is preliminary data.</text>
</comment>
<evidence type="ECO:0000313" key="4">
    <source>
        <dbReference type="EMBL" id="KAJ3837377.1"/>
    </source>
</evidence>
<dbReference type="InterPro" id="IPR045339">
    <property type="entry name" value="DUF6534"/>
</dbReference>
<feature type="domain" description="DUF6534" evidence="3">
    <location>
        <begin position="172"/>
        <end position="284"/>
    </location>
</feature>
<dbReference type="PANTHER" id="PTHR40465:SF1">
    <property type="entry name" value="DUF6534 DOMAIN-CONTAINING PROTEIN"/>
    <property type="match status" value="1"/>
</dbReference>
<gene>
    <name evidence="4" type="ORF">F5878DRAFT_710841</name>
</gene>